<dbReference type="EMBL" id="JAAXOQ010000009">
    <property type="protein sequence ID" value="NKY18510.1"/>
    <property type="molecule type" value="Genomic_DNA"/>
</dbReference>
<evidence type="ECO:0000313" key="2">
    <source>
        <dbReference type="Proteomes" id="UP000582646"/>
    </source>
</evidence>
<proteinExistence type="predicted"/>
<reference evidence="1 2" key="1">
    <citation type="submission" date="2020-04" db="EMBL/GenBank/DDBJ databases">
        <title>MicrobeNet Type strains.</title>
        <authorList>
            <person name="Nicholson A.C."/>
        </authorList>
    </citation>
    <scope>NUCLEOTIDE SEQUENCE [LARGE SCALE GENOMIC DNA]</scope>
    <source>
        <strain evidence="1 2">DSM 44113</strain>
    </source>
</reference>
<accession>A0A846X3R2</accession>
<dbReference type="SUPFAM" id="SSF69118">
    <property type="entry name" value="AhpD-like"/>
    <property type="match status" value="1"/>
</dbReference>
<dbReference type="Proteomes" id="UP000582646">
    <property type="component" value="Unassembled WGS sequence"/>
</dbReference>
<dbReference type="PANTHER" id="PTHR34846:SF5">
    <property type="entry name" value="CARBOXYMUCONOLACTONE DECARBOXYLASE-LIKE DOMAIN-CONTAINING PROTEIN"/>
    <property type="match status" value="1"/>
</dbReference>
<protein>
    <submittedName>
        <fullName evidence="1">Carboxymuconolactone decarboxylase family protein</fullName>
    </submittedName>
</protein>
<dbReference type="AlphaFoldDB" id="A0A846X3R2"/>
<gene>
    <name evidence="1" type="ORF">HF999_09020</name>
</gene>
<organism evidence="1 2">
    <name type="scientific">Tsukamurella spumae</name>
    <dbReference type="NCBI Taxonomy" id="44753"/>
    <lineage>
        <taxon>Bacteria</taxon>
        <taxon>Bacillati</taxon>
        <taxon>Actinomycetota</taxon>
        <taxon>Actinomycetes</taxon>
        <taxon>Mycobacteriales</taxon>
        <taxon>Tsukamurellaceae</taxon>
        <taxon>Tsukamurella</taxon>
    </lineage>
</organism>
<dbReference type="RefSeq" id="WP_168545538.1">
    <property type="nucleotide sequence ID" value="NZ_BAAAKS010000015.1"/>
</dbReference>
<dbReference type="Gene3D" id="1.20.1290.10">
    <property type="entry name" value="AhpD-like"/>
    <property type="match status" value="1"/>
</dbReference>
<name>A0A846X3R2_9ACTN</name>
<sequence length="175" mass="19419">MPTSPRVRPAGLRAAGPINYAIAKVGARAIRADDMHLFSTLGRTKRLFLGWLGYSGMLMPFGALKRTESETVIVRVAYLRENAYELGHHRRIGARAGLTATQFERIFDGSGWNERSAALLEVVTQIVADRSVSDDAWARLAAFYDERRLVEIVLLATNYDGLATTIDILGIEPER</sequence>
<keyword evidence="2" id="KW-1185">Reference proteome</keyword>
<comment type="caution">
    <text evidence="1">The sequence shown here is derived from an EMBL/GenBank/DDBJ whole genome shotgun (WGS) entry which is preliminary data.</text>
</comment>
<evidence type="ECO:0000313" key="1">
    <source>
        <dbReference type="EMBL" id="NKY18510.1"/>
    </source>
</evidence>
<dbReference type="PANTHER" id="PTHR34846">
    <property type="entry name" value="4-CARBOXYMUCONOLACTONE DECARBOXYLASE FAMILY PROTEIN (AFU_ORTHOLOGUE AFUA_6G11590)"/>
    <property type="match status" value="1"/>
</dbReference>
<dbReference type="InterPro" id="IPR029032">
    <property type="entry name" value="AhpD-like"/>
</dbReference>